<dbReference type="Pfam" id="PF00015">
    <property type="entry name" value="MCPsignal"/>
    <property type="match status" value="1"/>
</dbReference>
<dbReference type="PANTHER" id="PTHR43531">
    <property type="entry name" value="PROTEIN ICFG"/>
    <property type="match status" value="1"/>
</dbReference>
<comment type="similarity">
    <text evidence="4">Belongs to the methyl-accepting chemotaxis (MCP) protein family.</text>
</comment>
<keyword evidence="3 5" id="KW-0807">Transducer</keyword>
<dbReference type="InterPro" id="IPR007891">
    <property type="entry name" value="CHASE3"/>
</dbReference>
<dbReference type="CDD" id="cd19410">
    <property type="entry name" value="HK9-like_sensor"/>
    <property type="match status" value="1"/>
</dbReference>
<dbReference type="GO" id="GO:0005886">
    <property type="term" value="C:plasma membrane"/>
    <property type="evidence" value="ECO:0007669"/>
    <property type="project" value="TreeGrafter"/>
</dbReference>
<dbReference type="CDD" id="cd11386">
    <property type="entry name" value="MCP_signal"/>
    <property type="match status" value="1"/>
</dbReference>
<dbReference type="GO" id="GO:0007165">
    <property type="term" value="P:signal transduction"/>
    <property type="evidence" value="ECO:0007669"/>
    <property type="project" value="UniProtKB-KW"/>
</dbReference>
<dbReference type="InterPro" id="IPR004089">
    <property type="entry name" value="MCPsignal_dom"/>
</dbReference>
<protein>
    <submittedName>
        <fullName evidence="8">Chemotaxis protein</fullName>
    </submittedName>
</protein>
<dbReference type="FunFam" id="1.10.287.950:FF:000001">
    <property type="entry name" value="Methyl-accepting chemotaxis sensory transducer"/>
    <property type="match status" value="1"/>
</dbReference>
<keyword evidence="9" id="KW-1185">Reference proteome</keyword>
<keyword evidence="2" id="KW-0145">Chemotaxis</keyword>
<dbReference type="KEGG" id="mmaa:FR932_02540"/>
<reference evidence="8 9" key="1">
    <citation type="submission" date="2019-09" db="EMBL/GenBank/DDBJ databases">
        <title>Hybrid Assembly of the complete Genome of the Deep-Sea Bacterium Moritella marina from long Nanopore and Illumina reads.</title>
        <authorList>
            <person name="Magin S."/>
            <person name="Georgoulis A."/>
            <person name="Papadimitriou K."/>
            <person name="Iliakis G."/>
            <person name="Vorgias C.E."/>
        </authorList>
    </citation>
    <scope>NUCLEOTIDE SEQUENCE [LARGE SCALE GENOMIC DNA]</scope>
    <source>
        <strain evidence="8 9">MP-1</strain>
    </source>
</reference>
<evidence type="ECO:0000256" key="3">
    <source>
        <dbReference type="ARBA" id="ARBA00023224"/>
    </source>
</evidence>
<evidence type="ECO:0000313" key="8">
    <source>
        <dbReference type="EMBL" id="QFI36788.1"/>
    </source>
</evidence>
<dbReference type="RefSeq" id="WP_019441314.1">
    <property type="nucleotide sequence ID" value="NZ_ALOE01000015.1"/>
</dbReference>
<gene>
    <name evidence="8" type="ORF">FR932_02540</name>
</gene>
<keyword evidence="6" id="KW-0472">Membrane</keyword>
<evidence type="ECO:0000259" key="7">
    <source>
        <dbReference type="PROSITE" id="PS50111"/>
    </source>
</evidence>
<feature type="transmembrane region" description="Helical" evidence="6">
    <location>
        <begin position="189"/>
        <end position="211"/>
    </location>
</feature>
<evidence type="ECO:0000256" key="1">
    <source>
        <dbReference type="ARBA" id="ARBA00004370"/>
    </source>
</evidence>
<keyword evidence="6" id="KW-0812">Transmembrane</keyword>
<comment type="subcellular location">
    <subcellularLocation>
        <location evidence="1">Membrane</location>
    </subcellularLocation>
</comment>
<keyword evidence="6" id="KW-1133">Transmembrane helix</keyword>
<sequence>MLKNLKFTTKLYAGYGVILSLMVSITLVVLFSVKSLEENFNWVNHTHEVLAKASKVEAAAVDMETGMRGFLLAGEEQFLAPYKQGKNQFDTLINELANTVADNPTQVTLINDTKQTIHNWLDRIAEKQIALRRQVGNTTTMDDVATIVGEAKGKQYFDKFRQQIATFKEAESSLMAKRMLALAETESTVINIAVLGTLFAVIIGCLIAMWLTRHIMNLLGGEPAYIAEIAKTVAAGDLTMKLHSAGKDRGIFAEMKNMIANLQDKATLAQTIAAGELDNKVILASDQDSVGLALQAMTQNLNEVLGQTQLTSVEISQGSYSVSETSSALSEGASIQASSLENISASLNQLSTQISVNAQNANQAQELAMLAQSSAEQGIEKMETMIAAMSEISHASESIAEFINTIDDIADQTNLLALNAAIEAARAGEQGRGFAVVADEVRNLAARSTTAAEETSKLIASSVDKTKNGSLIASETAHSLKSIFESISQTAALVDQIANASNEQAIGAEEINRGVSEVDGVTQQNNSAAQESAAAAEQLSQQAELLKSMLSRFKLASTYA</sequence>
<dbReference type="SUPFAM" id="SSF58104">
    <property type="entry name" value="Methyl-accepting chemotaxis protein (MCP) signaling domain"/>
    <property type="match status" value="1"/>
</dbReference>
<evidence type="ECO:0000256" key="2">
    <source>
        <dbReference type="ARBA" id="ARBA00022500"/>
    </source>
</evidence>
<dbReference type="SMART" id="SM00283">
    <property type="entry name" value="MA"/>
    <property type="match status" value="1"/>
</dbReference>
<dbReference type="Gene3D" id="1.10.287.950">
    <property type="entry name" value="Methyl-accepting chemotaxis protein"/>
    <property type="match status" value="1"/>
</dbReference>
<evidence type="ECO:0000256" key="4">
    <source>
        <dbReference type="ARBA" id="ARBA00029447"/>
    </source>
</evidence>
<accession>A0A5J6WHV4</accession>
<dbReference type="InterPro" id="IPR051310">
    <property type="entry name" value="MCP_chemotaxis"/>
</dbReference>
<proteinExistence type="inferred from homology"/>
<dbReference type="GO" id="GO:0006935">
    <property type="term" value="P:chemotaxis"/>
    <property type="evidence" value="ECO:0007669"/>
    <property type="project" value="UniProtKB-KW"/>
</dbReference>
<dbReference type="EMBL" id="CP044399">
    <property type="protein sequence ID" value="QFI36788.1"/>
    <property type="molecule type" value="Genomic_DNA"/>
</dbReference>
<dbReference type="PANTHER" id="PTHR43531:SF11">
    <property type="entry name" value="METHYL-ACCEPTING CHEMOTAXIS PROTEIN 3"/>
    <property type="match status" value="1"/>
</dbReference>
<feature type="transmembrane region" description="Helical" evidence="6">
    <location>
        <begin position="12"/>
        <end position="33"/>
    </location>
</feature>
<evidence type="ECO:0000256" key="6">
    <source>
        <dbReference type="SAM" id="Phobius"/>
    </source>
</evidence>
<dbReference type="PROSITE" id="PS50111">
    <property type="entry name" value="CHEMOTAXIS_TRANSDUC_2"/>
    <property type="match status" value="1"/>
</dbReference>
<dbReference type="AlphaFoldDB" id="A0A5J6WHV4"/>
<evidence type="ECO:0000256" key="5">
    <source>
        <dbReference type="PROSITE-ProRule" id="PRU00284"/>
    </source>
</evidence>
<dbReference type="Proteomes" id="UP000327424">
    <property type="component" value="Chromosome"/>
</dbReference>
<dbReference type="GO" id="GO:0004888">
    <property type="term" value="F:transmembrane signaling receptor activity"/>
    <property type="evidence" value="ECO:0007669"/>
    <property type="project" value="TreeGrafter"/>
</dbReference>
<dbReference type="OrthoDB" id="9795078at2"/>
<dbReference type="Pfam" id="PF05227">
    <property type="entry name" value="CHASE3"/>
    <property type="match status" value="1"/>
</dbReference>
<feature type="domain" description="Methyl-accepting transducer" evidence="7">
    <location>
        <begin position="311"/>
        <end position="540"/>
    </location>
</feature>
<name>A0A5J6WHV4_MORMI</name>
<organism evidence="8 9">
    <name type="scientific">Moritella marina ATCC 15381</name>
    <dbReference type="NCBI Taxonomy" id="1202962"/>
    <lineage>
        <taxon>Bacteria</taxon>
        <taxon>Pseudomonadati</taxon>
        <taxon>Pseudomonadota</taxon>
        <taxon>Gammaproteobacteria</taxon>
        <taxon>Alteromonadales</taxon>
        <taxon>Moritellaceae</taxon>
        <taxon>Moritella</taxon>
    </lineage>
</organism>
<evidence type="ECO:0000313" key="9">
    <source>
        <dbReference type="Proteomes" id="UP000327424"/>
    </source>
</evidence>